<feature type="compositionally biased region" description="Polar residues" evidence="11">
    <location>
        <begin position="97"/>
        <end position="109"/>
    </location>
</feature>
<accession>A0A250X3X0</accession>
<dbReference type="GO" id="GO:0060271">
    <property type="term" value="P:cilium assembly"/>
    <property type="evidence" value="ECO:0007669"/>
    <property type="project" value="TreeGrafter"/>
</dbReference>
<sequence>MLQPGPNRSVKDTYQSHQPVIWGLAAELAQGSAVGSPDFTTVQQNISQQQASQLSSLEPCSQQQQLSGQARPAPSGPNAIPYQNQSSAAFGLHSTRNHPQTSQRISTSGAPLRSLPGNEDEIPYGLVLELAQGGPINPMYLQPPTTAASLPQRVIPRPTKRALNTQMMQAALPPGAIPQQQPGLGTQTLQPAFAGIIPAEEEPDYGIVAELKQVGPLNPKAHDFGLAAEVARRRGGSSIPTGGRYGSTGGSSLPPLRPRKRLAASGPPADFGMSQELAEMQAQMERDRADPFSAANRASAQDPFVMADDLVKFPTKSFEVQEPQEQELVEGSVPLKVPEHNQAVTHAVSQDGQIYGLASELGAEDVQDQQAAAALAAQGAQQEGSAPTAEEMQEMQRQNLQELLDWEPPGDKFVYNEETGMLHTVEGAHGTGERIAREYIEDGATGYFYKLNDPGVWRKITKLFKGKPGQEEDEFKLDHDKGFRAFLKVFFFQVSNIYSMFGIFFQALLGGFSLLNFFATYILNSNLSQSQYLQYYSPLATYFARVYYTLTTFSVIAATAKFCHDQLNGFQPRRLRLQYVDGFQIICYILAYIFSVLCVPLDDQLTYEYNRNPLYYQLTLSTQFKHRQALWQTFNLFRIIFSGLGLLLLCFQCSPYVFMHTVNYEMREKLKEILEPTLKFDPTMAMVPPTPPVLRRRTANFGDITDKS</sequence>
<feature type="region of interest" description="Disordered" evidence="11">
    <location>
        <begin position="53"/>
        <end position="117"/>
    </location>
</feature>
<dbReference type="InterPro" id="IPR029409">
    <property type="entry name" value="TMEM237"/>
</dbReference>
<keyword evidence="8 12" id="KW-0472">Membrane</keyword>
<gene>
    <name evidence="13" type="ORF">CEUSTIGMA_g5036.t1</name>
</gene>
<comment type="similarity">
    <text evidence="3">Belongs to the TMEM237 family.</text>
</comment>
<evidence type="ECO:0000256" key="2">
    <source>
        <dbReference type="ARBA" id="ARBA00004141"/>
    </source>
</evidence>
<organism evidence="13 14">
    <name type="scientific">Chlamydomonas eustigma</name>
    <dbReference type="NCBI Taxonomy" id="1157962"/>
    <lineage>
        <taxon>Eukaryota</taxon>
        <taxon>Viridiplantae</taxon>
        <taxon>Chlorophyta</taxon>
        <taxon>core chlorophytes</taxon>
        <taxon>Chlorophyceae</taxon>
        <taxon>CS clade</taxon>
        <taxon>Chlamydomonadales</taxon>
        <taxon>Chlamydomonadaceae</taxon>
        <taxon>Chlamydomonas</taxon>
    </lineage>
</organism>
<evidence type="ECO:0000256" key="12">
    <source>
        <dbReference type="SAM" id="Phobius"/>
    </source>
</evidence>
<comment type="caution">
    <text evidence="13">The sequence shown here is derived from an EMBL/GenBank/DDBJ whole genome shotgun (WGS) entry which is preliminary data.</text>
</comment>
<protein>
    <submittedName>
        <fullName evidence="13">Uncharacterized protein</fullName>
    </submittedName>
</protein>
<feature type="transmembrane region" description="Helical" evidence="12">
    <location>
        <begin position="497"/>
        <end position="522"/>
    </location>
</feature>
<keyword evidence="7" id="KW-0969">Cilium</keyword>
<feature type="transmembrane region" description="Helical" evidence="12">
    <location>
        <begin position="636"/>
        <end position="659"/>
    </location>
</feature>
<reference evidence="13 14" key="1">
    <citation type="submission" date="2017-08" db="EMBL/GenBank/DDBJ databases">
        <title>Acidophilic green algal genome provides insights into adaptation to an acidic environment.</title>
        <authorList>
            <person name="Hirooka S."/>
            <person name="Hirose Y."/>
            <person name="Kanesaki Y."/>
            <person name="Higuchi S."/>
            <person name="Fujiwara T."/>
            <person name="Onuma R."/>
            <person name="Era A."/>
            <person name="Ohbayashi R."/>
            <person name="Uzuka A."/>
            <person name="Nozaki H."/>
            <person name="Yoshikawa H."/>
            <person name="Miyagishima S.Y."/>
        </authorList>
    </citation>
    <scope>NUCLEOTIDE SEQUENCE [LARGE SCALE GENOMIC DNA]</scope>
    <source>
        <strain evidence="13 14">NIES-2499</strain>
    </source>
</reference>
<name>A0A250X3X0_9CHLO</name>
<dbReference type="OrthoDB" id="550113at2759"/>
<dbReference type="AlphaFoldDB" id="A0A250X3X0"/>
<feature type="compositionally biased region" description="Polar residues" evidence="11">
    <location>
        <begin position="58"/>
        <end position="68"/>
    </location>
</feature>
<feature type="transmembrane region" description="Helical" evidence="12">
    <location>
        <begin position="542"/>
        <end position="563"/>
    </location>
</feature>
<evidence type="ECO:0000256" key="4">
    <source>
        <dbReference type="ARBA" id="ARBA00022692"/>
    </source>
</evidence>
<evidence type="ECO:0000256" key="5">
    <source>
        <dbReference type="ARBA" id="ARBA00022794"/>
    </source>
</evidence>
<evidence type="ECO:0000256" key="7">
    <source>
        <dbReference type="ARBA" id="ARBA00023069"/>
    </source>
</evidence>
<keyword evidence="6 12" id="KW-1133">Transmembrane helix</keyword>
<evidence type="ECO:0000256" key="9">
    <source>
        <dbReference type="ARBA" id="ARBA00023273"/>
    </source>
</evidence>
<feature type="region of interest" description="Disordered" evidence="11">
    <location>
        <begin position="235"/>
        <end position="270"/>
    </location>
</feature>
<feature type="transmembrane region" description="Helical" evidence="12">
    <location>
        <begin position="583"/>
        <end position="602"/>
    </location>
</feature>
<evidence type="ECO:0000256" key="1">
    <source>
        <dbReference type="ARBA" id="ARBA00004138"/>
    </source>
</evidence>
<keyword evidence="4 12" id="KW-0812">Transmembrane</keyword>
<dbReference type="GO" id="GO:0035869">
    <property type="term" value="C:ciliary transition zone"/>
    <property type="evidence" value="ECO:0007669"/>
    <property type="project" value="TreeGrafter"/>
</dbReference>
<evidence type="ECO:0000313" key="13">
    <source>
        <dbReference type="EMBL" id="GAX77592.1"/>
    </source>
</evidence>
<comment type="function">
    <text evidence="10">Component of the transition zone in primary cilia. Required for ciliogenesis.</text>
</comment>
<dbReference type="Pfam" id="PF15383">
    <property type="entry name" value="TMEM237"/>
    <property type="match status" value="1"/>
</dbReference>
<evidence type="ECO:0000256" key="3">
    <source>
        <dbReference type="ARBA" id="ARBA00008783"/>
    </source>
</evidence>
<evidence type="ECO:0000256" key="11">
    <source>
        <dbReference type="SAM" id="MobiDB-lite"/>
    </source>
</evidence>
<dbReference type="Proteomes" id="UP000232323">
    <property type="component" value="Unassembled WGS sequence"/>
</dbReference>
<evidence type="ECO:0000256" key="6">
    <source>
        <dbReference type="ARBA" id="ARBA00022989"/>
    </source>
</evidence>
<keyword evidence="9" id="KW-0966">Cell projection</keyword>
<dbReference type="EMBL" id="BEGY01000025">
    <property type="protein sequence ID" value="GAX77592.1"/>
    <property type="molecule type" value="Genomic_DNA"/>
</dbReference>
<evidence type="ECO:0000256" key="8">
    <source>
        <dbReference type="ARBA" id="ARBA00023136"/>
    </source>
</evidence>
<dbReference type="GO" id="GO:0016020">
    <property type="term" value="C:membrane"/>
    <property type="evidence" value="ECO:0007669"/>
    <property type="project" value="UniProtKB-SubCell"/>
</dbReference>
<evidence type="ECO:0000256" key="10">
    <source>
        <dbReference type="ARBA" id="ARBA00025631"/>
    </source>
</evidence>
<evidence type="ECO:0000313" key="14">
    <source>
        <dbReference type="Proteomes" id="UP000232323"/>
    </source>
</evidence>
<comment type="subcellular location">
    <subcellularLocation>
        <location evidence="1">Cell projection</location>
        <location evidence="1">Cilium</location>
    </subcellularLocation>
    <subcellularLocation>
        <location evidence="2">Membrane</location>
        <topology evidence="2">Multi-pass membrane protein</topology>
    </subcellularLocation>
</comment>
<dbReference type="PANTHER" id="PTHR28388">
    <property type="entry name" value="TRANSMEMBRANE PROTEIN 237"/>
    <property type="match status" value="1"/>
</dbReference>
<proteinExistence type="inferred from homology"/>
<dbReference type="PANTHER" id="PTHR28388:SF1">
    <property type="entry name" value="TRANSMEMBRANE PROTEIN 237"/>
    <property type="match status" value="1"/>
</dbReference>
<keyword evidence="14" id="KW-1185">Reference proteome</keyword>
<keyword evidence="5" id="KW-0970">Cilium biogenesis/degradation</keyword>